<evidence type="ECO:0000313" key="1">
    <source>
        <dbReference type="EMBL" id="CAH9123843.1"/>
    </source>
</evidence>
<dbReference type="EMBL" id="CAMAPF010000932">
    <property type="protein sequence ID" value="CAH9123843.1"/>
    <property type="molecule type" value="Genomic_DNA"/>
</dbReference>
<gene>
    <name evidence="1" type="ORF">CEPIT_LOCUS25542</name>
</gene>
<dbReference type="Proteomes" id="UP001152523">
    <property type="component" value="Unassembled WGS sequence"/>
</dbReference>
<keyword evidence="2" id="KW-1185">Reference proteome</keyword>
<comment type="caution">
    <text evidence="1">The sequence shown here is derived from an EMBL/GenBank/DDBJ whole genome shotgun (WGS) entry which is preliminary data.</text>
</comment>
<reference evidence="1" key="1">
    <citation type="submission" date="2022-07" db="EMBL/GenBank/DDBJ databases">
        <authorList>
            <person name="Macas J."/>
            <person name="Novak P."/>
            <person name="Neumann P."/>
        </authorList>
    </citation>
    <scope>NUCLEOTIDE SEQUENCE</scope>
</reference>
<sequence>MVQSSLTDLGERAFELQVPVRDHFPTQISLCSELKDATKLVKSALSPQQLAQFRNMPWVHLLDVPDLQFFAQIVHSLLLRLVCNQPKEELWF</sequence>
<proteinExistence type="predicted"/>
<dbReference type="AlphaFoldDB" id="A0AAV0ENU3"/>
<name>A0AAV0ENU3_9ASTE</name>
<evidence type="ECO:0000313" key="2">
    <source>
        <dbReference type="Proteomes" id="UP001152523"/>
    </source>
</evidence>
<organism evidence="1 2">
    <name type="scientific">Cuscuta epithymum</name>
    <dbReference type="NCBI Taxonomy" id="186058"/>
    <lineage>
        <taxon>Eukaryota</taxon>
        <taxon>Viridiplantae</taxon>
        <taxon>Streptophyta</taxon>
        <taxon>Embryophyta</taxon>
        <taxon>Tracheophyta</taxon>
        <taxon>Spermatophyta</taxon>
        <taxon>Magnoliopsida</taxon>
        <taxon>eudicotyledons</taxon>
        <taxon>Gunneridae</taxon>
        <taxon>Pentapetalae</taxon>
        <taxon>asterids</taxon>
        <taxon>lamiids</taxon>
        <taxon>Solanales</taxon>
        <taxon>Convolvulaceae</taxon>
        <taxon>Cuscuteae</taxon>
        <taxon>Cuscuta</taxon>
        <taxon>Cuscuta subgen. Cuscuta</taxon>
    </lineage>
</organism>
<protein>
    <submittedName>
        <fullName evidence="1">Uncharacterized protein</fullName>
    </submittedName>
</protein>
<accession>A0AAV0ENU3</accession>